<dbReference type="PANTHER" id="PTHR30290:SF65">
    <property type="entry name" value="MONOACYL PHOSPHATIDYLINOSITOL TETRAMANNOSIDE-BINDING PROTEIN LPQW-RELATED"/>
    <property type="match status" value="1"/>
</dbReference>
<evidence type="ECO:0000313" key="5">
    <source>
        <dbReference type="Proteomes" id="UP000556329"/>
    </source>
</evidence>
<evidence type="ECO:0000259" key="3">
    <source>
        <dbReference type="Pfam" id="PF00496"/>
    </source>
</evidence>
<dbReference type="AlphaFoldDB" id="A0A841PEC0"/>
<name>A0A841PEC0_9HYPH</name>
<sequence length="589" mass="65253">MKPTLSVGSIVRSSVHLVSAAALLMVLVASAGPARSDQLDRDTLRLLLWQAPTTLNPHFADGGKDQIPSRISYEPLASFDRKGNLVLFLAAEVPTLENGEVAVDGKSVVWKLKQGVKWSDGEPFTAKDVVFTYRYITNPDVESTSGDNYKIVDNVEALDDLTVKVTFKRSNPAWAVPFVGVRGMILPEHVFAAYNNSNAAAAPANFAPVGTGPYIAKEFRKEDVLVIGEDVVNTIKIFYEPNPFYRDAGKRHFKRVTLQGGGDATVAAKAVLRDGVVDYSWNLQVDDETLKEMEAKGVGKVVPLFGAYVERIALNFSDPNKETADGERSSTQFANPFFSDKLVREAFAYAVDRDKIAALYGRTGQPASNLLVAPTRYSSQHTSYKFDLSKAAELLDDASWVDSDKNGIRDKNGIELSVVYQTSVNPVRQETQEIVSQALESLGVHVEKKTIDSSVFFSSTNETTNTSRQFYADMEEYAHGNKVPDPGAEMSAWICSEIAQVKNGWSSKNISRYCNGAYDALYERSTIEMDPQKRQEIFIEMNDLLVHDFAMIPLVHWADTSGIAHDIGGYDPTSWDSETWNIADWYRKL</sequence>
<dbReference type="PANTHER" id="PTHR30290">
    <property type="entry name" value="PERIPLASMIC BINDING COMPONENT OF ABC TRANSPORTER"/>
    <property type="match status" value="1"/>
</dbReference>
<dbReference type="InterPro" id="IPR030678">
    <property type="entry name" value="Peptide/Ni-bd"/>
</dbReference>
<dbReference type="PIRSF" id="PIRSF002741">
    <property type="entry name" value="MppA"/>
    <property type="match status" value="1"/>
</dbReference>
<protein>
    <submittedName>
        <fullName evidence="4">Peptide/nickel transport system substrate-binding protein</fullName>
    </submittedName>
</protein>
<reference evidence="4 5" key="1">
    <citation type="submission" date="2020-08" db="EMBL/GenBank/DDBJ databases">
        <title>Genomic Encyclopedia of Type Strains, Phase IV (KMG-IV): sequencing the most valuable type-strain genomes for metagenomic binning, comparative biology and taxonomic classification.</title>
        <authorList>
            <person name="Goeker M."/>
        </authorList>
    </citation>
    <scope>NUCLEOTIDE SEQUENCE [LARGE SCALE GENOMIC DNA]</scope>
    <source>
        <strain evidence="4 5">DSM 100039</strain>
    </source>
</reference>
<evidence type="ECO:0000313" key="4">
    <source>
        <dbReference type="EMBL" id="MBB6411923.1"/>
    </source>
</evidence>
<dbReference type="InterPro" id="IPR039424">
    <property type="entry name" value="SBP_5"/>
</dbReference>
<keyword evidence="5" id="KW-1185">Reference proteome</keyword>
<dbReference type="InterPro" id="IPR000914">
    <property type="entry name" value="SBP_5_dom"/>
</dbReference>
<dbReference type="GO" id="GO:0043190">
    <property type="term" value="C:ATP-binding cassette (ABC) transporter complex"/>
    <property type="evidence" value="ECO:0007669"/>
    <property type="project" value="InterPro"/>
</dbReference>
<dbReference type="CDD" id="cd08513">
    <property type="entry name" value="PBP2_thermophilic_Hb8_like"/>
    <property type="match status" value="1"/>
</dbReference>
<dbReference type="SUPFAM" id="SSF53850">
    <property type="entry name" value="Periplasmic binding protein-like II"/>
    <property type="match status" value="1"/>
</dbReference>
<dbReference type="Gene3D" id="3.40.190.10">
    <property type="entry name" value="Periplasmic binding protein-like II"/>
    <property type="match status" value="1"/>
</dbReference>
<dbReference type="GO" id="GO:1904680">
    <property type="term" value="F:peptide transmembrane transporter activity"/>
    <property type="evidence" value="ECO:0007669"/>
    <property type="project" value="TreeGrafter"/>
</dbReference>
<evidence type="ECO:0000256" key="1">
    <source>
        <dbReference type="ARBA" id="ARBA00004418"/>
    </source>
</evidence>
<evidence type="ECO:0000256" key="2">
    <source>
        <dbReference type="ARBA" id="ARBA00005695"/>
    </source>
</evidence>
<dbReference type="RefSeq" id="WP_184874802.1">
    <property type="nucleotide sequence ID" value="NZ_JACHEF010000004.1"/>
</dbReference>
<accession>A0A841PEC0</accession>
<proteinExistence type="inferred from homology"/>
<comment type="similarity">
    <text evidence="2">Belongs to the bacterial solute-binding protein 5 family.</text>
</comment>
<organism evidence="4 5">
    <name type="scientific">Mesorhizobium sangaii</name>
    <dbReference type="NCBI Taxonomy" id="505389"/>
    <lineage>
        <taxon>Bacteria</taxon>
        <taxon>Pseudomonadati</taxon>
        <taxon>Pseudomonadota</taxon>
        <taxon>Alphaproteobacteria</taxon>
        <taxon>Hyphomicrobiales</taxon>
        <taxon>Phyllobacteriaceae</taxon>
        <taxon>Mesorhizobium</taxon>
    </lineage>
</organism>
<dbReference type="Pfam" id="PF00496">
    <property type="entry name" value="SBP_bac_5"/>
    <property type="match status" value="1"/>
</dbReference>
<feature type="domain" description="Solute-binding protein family 5" evidence="3">
    <location>
        <begin position="97"/>
        <end position="493"/>
    </location>
</feature>
<gene>
    <name evidence="4" type="ORF">HNQ71_004611</name>
</gene>
<comment type="subcellular location">
    <subcellularLocation>
        <location evidence="1">Periplasm</location>
    </subcellularLocation>
</comment>
<comment type="caution">
    <text evidence="4">The sequence shown here is derived from an EMBL/GenBank/DDBJ whole genome shotgun (WGS) entry which is preliminary data.</text>
</comment>
<dbReference type="Proteomes" id="UP000556329">
    <property type="component" value="Unassembled WGS sequence"/>
</dbReference>
<dbReference type="GO" id="GO:0030288">
    <property type="term" value="C:outer membrane-bounded periplasmic space"/>
    <property type="evidence" value="ECO:0007669"/>
    <property type="project" value="UniProtKB-ARBA"/>
</dbReference>
<dbReference type="GO" id="GO:0015833">
    <property type="term" value="P:peptide transport"/>
    <property type="evidence" value="ECO:0007669"/>
    <property type="project" value="TreeGrafter"/>
</dbReference>
<dbReference type="EMBL" id="JACHEF010000004">
    <property type="protein sequence ID" value="MBB6411923.1"/>
    <property type="molecule type" value="Genomic_DNA"/>
</dbReference>
<dbReference type="Gene3D" id="3.10.105.10">
    <property type="entry name" value="Dipeptide-binding Protein, Domain 3"/>
    <property type="match status" value="1"/>
</dbReference>